<dbReference type="EMBL" id="CAIX01000054">
    <property type="protein sequence ID" value="CCI43698.1"/>
    <property type="molecule type" value="Genomic_DNA"/>
</dbReference>
<evidence type="ECO:0008006" key="5">
    <source>
        <dbReference type="Google" id="ProtNLM"/>
    </source>
</evidence>
<reference evidence="3 4" key="1">
    <citation type="submission" date="2012-05" db="EMBL/GenBank/DDBJ databases">
        <title>Recombination and specialization in a pathogen metapopulation.</title>
        <authorList>
            <person name="Gardiner A."/>
            <person name="Kemen E."/>
            <person name="Schultz-Larsen T."/>
            <person name="MacLean D."/>
            <person name="Van Oosterhout C."/>
            <person name="Jones J.D.G."/>
        </authorList>
    </citation>
    <scope>NUCLEOTIDE SEQUENCE [LARGE SCALE GENOMIC DNA]</scope>
    <source>
        <strain evidence="3 4">Ac Nc2</strain>
    </source>
</reference>
<protein>
    <recommendedName>
        <fullName evidence="5">RxLR effector protein</fullName>
    </recommendedName>
</protein>
<feature type="region of interest" description="Disordered" evidence="1">
    <location>
        <begin position="387"/>
        <end position="413"/>
    </location>
</feature>
<feature type="chain" id="PRO_5001529545" description="RxLR effector protein" evidence="2">
    <location>
        <begin position="26"/>
        <end position="413"/>
    </location>
</feature>
<evidence type="ECO:0000313" key="4">
    <source>
        <dbReference type="Proteomes" id="UP000053237"/>
    </source>
</evidence>
<keyword evidence="2" id="KW-0732">Signal</keyword>
<dbReference type="Proteomes" id="UP000053237">
    <property type="component" value="Unassembled WGS sequence"/>
</dbReference>
<proteinExistence type="predicted"/>
<dbReference type="InParanoid" id="A0A024GAA2"/>
<evidence type="ECO:0000256" key="1">
    <source>
        <dbReference type="SAM" id="MobiDB-lite"/>
    </source>
</evidence>
<accession>A0A024GAA2</accession>
<dbReference type="AlphaFoldDB" id="A0A024GAA2"/>
<feature type="signal peptide" evidence="2">
    <location>
        <begin position="1"/>
        <end position="25"/>
    </location>
</feature>
<keyword evidence="4" id="KW-1185">Reference proteome</keyword>
<evidence type="ECO:0000256" key="2">
    <source>
        <dbReference type="SAM" id="SignalP"/>
    </source>
</evidence>
<feature type="compositionally biased region" description="Polar residues" evidence="1">
    <location>
        <begin position="264"/>
        <end position="277"/>
    </location>
</feature>
<gene>
    <name evidence="3" type="ORF">BN9_044820</name>
</gene>
<organism evidence="3 4">
    <name type="scientific">Albugo candida</name>
    <dbReference type="NCBI Taxonomy" id="65357"/>
    <lineage>
        <taxon>Eukaryota</taxon>
        <taxon>Sar</taxon>
        <taxon>Stramenopiles</taxon>
        <taxon>Oomycota</taxon>
        <taxon>Peronosporomycetes</taxon>
        <taxon>Albuginales</taxon>
        <taxon>Albuginaceae</taxon>
        <taxon>Albugo</taxon>
    </lineage>
</organism>
<feature type="region of interest" description="Disordered" evidence="1">
    <location>
        <begin position="26"/>
        <end position="52"/>
    </location>
</feature>
<feature type="region of interest" description="Disordered" evidence="1">
    <location>
        <begin position="212"/>
        <end position="245"/>
    </location>
</feature>
<name>A0A024GAA2_9STRA</name>
<feature type="region of interest" description="Disordered" evidence="1">
    <location>
        <begin position="257"/>
        <end position="320"/>
    </location>
</feature>
<comment type="caution">
    <text evidence="3">The sequence shown here is derived from an EMBL/GenBank/DDBJ whole genome shotgun (WGS) entry which is preliminary data.</text>
</comment>
<evidence type="ECO:0000313" key="3">
    <source>
        <dbReference type="EMBL" id="CCI43698.1"/>
    </source>
</evidence>
<sequence>MPTFFSTPIVLLSIIALHMEGEVNGLRLPSEQPKPKNIERPGPPNRRSFNGDMSEILPMKTNLRVQGTASSQNLIEKKCNEQSPIDYDNRVIDTSRSGRFLGDKKEEKKKGKVVDPFGFKARMARKSQIQKEKKRDIYAIKECVEIISPSRSRYTYRKTKISTSTNPPVSEARTDCLLSDDASKPHQQVDMEPQPLTNYLPSINRGESYRESIHSVQTLPSHPGRHLEESPHLPQHGAVPNSNGEQVDDEVFHSVHPSKEYSTSRRGWIDSSNTHQSPRVGPSQPIDLANMSPPHVAKSDLRSHSFSPNPSKQEVDLVQPDPSYLLGYVQNSKLRKSYPSSMTKSPRGLRPESFTAYPQETFSNMKHHTSTSRYRDYQHSNPLVHLAARDSGSSKHGSSMRSQRVSPTGYAAE</sequence>